<keyword evidence="1" id="KW-0812">Transmembrane</keyword>
<gene>
    <name evidence="2" type="ORF">SanaruYs_29050</name>
</gene>
<keyword evidence="1" id="KW-1133">Transmembrane helix</keyword>
<dbReference type="EMBL" id="BHXQ01000005">
    <property type="protein sequence ID" value="GCC52667.1"/>
    <property type="molecule type" value="Genomic_DNA"/>
</dbReference>
<accession>A0A401UCQ4</accession>
<feature type="transmembrane region" description="Helical" evidence="1">
    <location>
        <begin position="44"/>
        <end position="62"/>
    </location>
</feature>
<name>A0A401UCQ4_9BACT</name>
<evidence type="ECO:0000256" key="1">
    <source>
        <dbReference type="SAM" id="Phobius"/>
    </source>
</evidence>
<comment type="caution">
    <text evidence="2">The sequence shown here is derived from an EMBL/GenBank/DDBJ whole genome shotgun (WGS) entry which is preliminary data.</text>
</comment>
<organism evidence="2 3">
    <name type="scientific">Chryseotalea sanaruensis</name>
    <dbReference type="NCBI Taxonomy" id="2482724"/>
    <lineage>
        <taxon>Bacteria</taxon>
        <taxon>Pseudomonadati</taxon>
        <taxon>Bacteroidota</taxon>
        <taxon>Cytophagia</taxon>
        <taxon>Cytophagales</taxon>
        <taxon>Chryseotaleaceae</taxon>
        <taxon>Chryseotalea</taxon>
    </lineage>
</organism>
<feature type="transmembrane region" description="Helical" evidence="1">
    <location>
        <begin position="6"/>
        <end position="24"/>
    </location>
</feature>
<evidence type="ECO:0000313" key="2">
    <source>
        <dbReference type="EMBL" id="GCC52667.1"/>
    </source>
</evidence>
<feature type="transmembrane region" description="Helical" evidence="1">
    <location>
        <begin position="74"/>
        <end position="93"/>
    </location>
</feature>
<feature type="transmembrane region" description="Helical" evidence="1">
    <location>
        <begin position="100"/>
        <end position="121"/>
    </location>
</feature>
<sequence>MNTKLIMQTSAILLIGTGISLSFLPEEVLMQMQIESSTPLQSVLLQLMGALYFAFGMINWTAKGNLIGGIYARPVAIGNLCHFVIGFLALIKLSLRHPEVLTIVLTTFYGLFAICFTLIFFTHPVKSTTD</sequence>
<keyword evidence="1" id="KW-0472">Membrane</keyword>
<protein>
    <submittedName>
        <fullName evidence="2">Uncharacterized protein</fullName>
    </submittedName>
</protein>
<dbReference type="Proteomes" id="UP000288227">
    <property type="component" value="Unassembled WGS sequence"/>
</dbReference>
<dbReference type="AlphaFoldDB" id="A0A401UCQ4"/>
<dbReference type="OrthoDB" id="2913980at2"/>
<keyword evidence="3" id="KW-1185">Reference proteome</keyword>
<evidence type="ECO:0000313" key="3">
    <source>
        <dbReference type="Proteomes" id="UP000288227"/>
    </source>
</evidence>
<proteinExistence type="predicted"/>
<dbReference type="RefSeq" id="WP_127123321.1">
    <property type="nucleotide sequence ID" value="NZ_BHXQ01000005.1"/>
</dbReference>
<reference evidence="2 3" key="1">
    <citation type="submission" date="2018-11" db="EMBL/GenBank/DDBJ databases">
        <title>Chryseotalea sanarue gen. nov., sp., nov., a member of the family Cytophagaceae, isolated from a brackish lake in Hamamatsu Japan.</title>
        <authorList>
            <person name="Maejima Y."/>
            <person name="Iino T."/>
            <person name="Muraguchi Y."/>
            <person name="Fukuda K."/>
            <person name="Ohkuma M."/>
            <person name="Moriuchi R."/>
            <person name="Dohra H."/>
            <person name="Kimbara K."/>
            <person name="Shintani M."/>
        </authorList>
    </citation>
    <scope>NUCLEOTIDE SEQUENCE [LARGE SCALE GENOMIC DNA]</scope>
    <source>
        <strain evidence="2 3">Ys</strain>
    </source>
</reference>